<comment type="caution">
    <text evidence="5">The sequence shown here is derived from an EMBL/GenBank/DDBJ whole genome shotgun (WGS) entry which is preliminary data.</text>
</comment>
<keyword evidence="3" id="KW-0732">Signal</keyword>
<evidence type="ECO:0000256" key="1">
    <source>
        <dbReference type="ARBA" id="ARBA00010646"/>
    </source>
</evidence>
<evidence type="ECO:0000256" key="3">
    <source>
        <dbReference type="SAM" id="SignalP"/>
    </source>
</evidence>
<dbReference type="GO" id="GO:0003796">
    <property type="term" value="F:lysozyme activity"/>
    <property type="evidence" value="ECO:0007669"/>
    <property type="project" value="InterPro"/>
</dbReference>
<organism evidence="5 6">
    <name type="scientific">Allofournierella massiliensis</name>
    <dbReference type="NCBI Taxonomy" id="1650663"/>
    <lineage>
        <taxon>Bacteria</taxon>
        <taxon>Bacillati</taxon>
        <taxon>Bacillota</taxon>
        <taxon>Clostridia</taxon>
        <taxon>Eubacteriales</taxon>
        <taxon>Oscillospiraceae</taxon>
        <taxon>Allofournierella</taxon>
    </lineage>
</organism>
<feature type="signal peptide" evidence="3">
    <location>
        <begin position="1"/>
        <end position="31"/>
    </location>
</feature>
<dbReference type="GO" id="GO:0016052">
    <property type="term" value="P:carbohydrate catabolic process"/>
    <property type="evidence" value="ECO:0007669"/>
    <property type="project" value="TreeGrafter"/>
</dbReference>
<evidence type="ECO:0000313" key="5">
    <source>
        <dbReference type="EMBL" id="TCL59153.1"/>
    </source>
</evidence>
<gene>
    <name evidence="5" type="ORF">EDD77_10667</name>
</gene>
<dbReference type="GO" id="GO:0009253">
    <property type="term" value="P:peptidoglycan catabolic process"/>
    <property type="evidence" value="ECO:0007669"/>
    <property type="project" value="InterPro"/>
</dbReference>
<dbReference type="RefSeq" id="WP_058966701.1">
    <property type="nucleotide sequence ID" value="NZ_CABKVM010000019.1"/>
</dbReference>
<dbReference type="Pfam" id="PF14200">
    <property type="entry name" value="RicinB_lectin_2"/>
    <property type="match status" value="4"/>
</dbReference>
<evidence type="ECO:0000256" key="2">
    <source>
        <dbReference type="SAM" id="MobiDB-lite"/>
    </source>
</evidence>
<dbReference type="InterPro" id="IPR000772">
    <property type="entry name" value="Ricin_B_lectin"/>
</dbReference>
<feature type="compositionally biased region" description="Pro residues" evidence="2">
    <location>
        <begin position="105"/>
        <end position="149"/>
    </location>
</feature>
<dbReference type="PROSITE" id="PS51904">
    <property type="entry name" value="GLYCOSYL_HYDROL_F25_2"/>
    <property type="match status" value="1"/>
</dbReference>
<evidence type="ECO:0000313" key="6">
    <source>
        <dbReference type="Proteomes" id="UP000295184"/>
    </source>
</evidence>
<dbReference type="PROSITE" id="PS50231">
    <property type="entry name" value="RICIN_B_LECTIN"/>
    <property type="match status" value="3"/>
</dbReference>
<accession>A0A4R1R1E5</accession>
<dbReference type="Gene3D" id="2.80.10.50">
    <property type="match status" value="9"/>
</dbReference>
<name>A0A4R1R1E5_9FIRM</name>
<dbReference type="Gene3D" id="3.20.20.80">
    <property type="entry name" value="Glycosidases"/>
    <property type="match status" value="1"/>
</dbReference>
<feature type="domain" description="Ricin B lectin" evidence="4">
    <location>
        <begin position="480"/>
        <end position="618"/>
    </location>
</feature>
<sequence length="914" mass="100000">MQQKRKYLAAILSVVFAVSLLMNTFAVGVFAQDDREVLVEQIVSELQQDNSEADQSQKGETPAMRPEETAIPEVTASEEPVMTPAPAASPAATETPEFTATPEPSATPEPTVTPEPSATPEPTVTPEPSATPEPTVTPEPSATPEPTEVPLPTVEEQKAQIRDLLEKSTSAGQMSEDELERALEEIDALASMPLAIAENGQEDDELSDLMDQLENARVAMEDMRAAWEAKREGRLDQLPQTGRENSWRYQNGETVEYDTMDAAMDLPDGVSAFSVGGGYWGIDVSHHQGVIDWEAVKAAGIDFAIIRCGYGMNLPEQDDKQWSRNVSECERLGIPYGVYFYSYAMTADMAVEEAIHAVRLLEGHNPDLPVFYDMEENRQLVVGNSGLAEMARIFCDIVSSKGYEVGVYANLNWWNHYLTDAVFENWYRWVAEWRSSCSYNGRYEMWQYTDEGQISGINGFVDMNYWYGDLPGDERVPITEGTYTIASALDENKVLDVVWGSYENGANIDLYSKNGTGAQQFKIIPVGDNYYKIQNSASGKVLDVKFGAAVSGTNVQQWEYNGSAAQLWSFEDAGNGYYYIRSKCNGLYLDINGASSADGTNVQVYLKNQSSAQKFRLQPANANVQIQEGVYVISSMLDTSKVLDIVGGSAADTANLQLYQSNGSYAQRFAITAQGDGSYKITNMGSGKALDVVYGSSTPGTNVWQYSSNDSAAQQWYFEKGENGAYFLRSKCNGLYLDVNCASTANGTNIQVYTGNRSAAQQFYLQKVGDLVPEGVYTIVSALDSNKVVDINCASAENGANVQLYTANGTTAQKFRFVSAGGGQYYIVNAGTGKALDVTYGSTVPGTNVQQWEKNDTSAQRWYLENAENGKWFIRSVGTGLYLDVNWASTADGTNIQGYTGNGSTAQQFLLVAG</sequence>
<feature type="compositionally biased region" description="Polar residues" evidence="2">
    <location>
        <begin position="47"/>
        <end position="59"/>
    </location>
</feature>
<feature type="region of interest" description="Disordered" evidence="2">
    <location>
        <begin position="47"/>
        <end position="152"/>
    </location>
</feature>
<dbReference type="InterPro" id="IPR002053">
    <property type="entry name" value="Glyco_hydro_25"/>
</dbReference>
<feature type="chain" id="PRO_5020184359" evidence="3">
    <location>
        <begin position="32"/>
        <end position="914"/>
    </location>
</feature>
<dbReference type="Pfam" id="PF01183">
    <property type="entry name" value="Glyco_hydro_25"/>
    <property type="match status" value="1"/>
</dbReference>
<reference evidence="5 6" key="1">
    <citation type="submission" date="2019-03" db="EMBL/GenBank/DDBJ databases">
        <title>Genomic Encyclopedia of Type Strains, Phase IV (KMG-IV): sequencing the most valuable type-strain genomes for metagenomic binning, comparative biology and taxonomic classification.</title>
        <authorList>
            <person name="Goeker M."/>
        </authorList>
    </citation>
    <scope>NUCLEOTIDE SEQUENCE [LARGE SCALE GENOMIC DNA]</scope>
    <source>
        <strain evidence="5 6">DSM 100451</strain>
    </source>
</reference>
<dbReference type="STRING" id="1650663.GCA_001486665_03228"/>
<dbReference type="InterPro" id="IPR035992">
    <property type="entry name" value="Ricin_B-like_lectins"/>
</dbReference>
<dbReference type="PANTHER" id="PTHR34135:SF2">
    <property type="entry name" value="LYSOZYME"/>
    <property type="match status" value="1"/>
</dbReference>
<dbReference type="InterPro" id="IPR017853">
    <property type="entry name" value="GH"/>
</dbReference>
<dbReference type="GO" id="GO:0016998">
    <property type="term" value="P:cell wall macromolecule catabolic process"/>
    <property type="evidence" value="ECO:0007669"/>
    <property type="project" value="InterPro"/>
</dbReference>
<dbReference type="SUPFAM" id="SSF50370">
    <property type="entry name" value="Ricin B-like lectins"/>
    <property type="match status" value="3"/>
</dbReference>
<evidence type="ECO:0000259" key="4">
    <source>
        <dbReference type="SMART" id="SM00458"/>
    </source>
</evidence>
<protein>
    <submittedName>
        <fullName evidence="5">GH25 family lysozyme M1 (1,4-beta-N-acetylmuramidase)</fullName>
    </submittedName>
</protein>
<dbReference type="Proteomes" id="UP000295184">
    <property type="component" value="Unassembled WGS sequence"/>
</dbReference>
<comment type="similarity">
    <text evidence="1">Belongs to the glycosyl hydrolase 25 family.</text>
</comment>
<dbReference type="CDD" id="cd06414">
    <property type="entry name" value="GH25_LytC-like"/>
    <property type="match status" value="1"/>
</dbReference>
<dbReference type="EMBL" id="SLUM01000006">
    <property type="protein sequence ID" value="TCL59153.1"/>
    <property type="molecule type" value="Genomic_DNA"/>
</dbReference>
<dbReference type="AlphaFoldDB" id="A0A4R1R1E5"/>
<dbReference type="CDD" id="cd00161">
    <property type="entry name" value="beta-trefoil_Ricin-like"/>
    <property type="match status" value="3"/>
</dbReference>
<dbReference type="SMART" id="SM00458">
    <property type="entry name" value="RICIN"/>
    <property type="match status" value="3"/>
</dbReference>
<dbReference type="PANTHER" id="PTHR34135">
    <property type="entry name" value="LYSOZYME"/>
    <property type="match status" value="1"/>
</dbReference>
<proteinExistence type="inferred from homology"/>
<feature type="domain" description="Ricin B lectin" evidence="4">
    <location>
        <begin position="774"/>
        <end position="912"/>
    </location>
</feature>
<dbReference type="SUPFAM" id="SSF51445">
    <property type="entry name" value="(Trans)glycosidases"/>
    <property type="match status" value="1"/>
</dbReference>
<feature type="domain" description="Ricin B lectin" evidence="4">
    <location>
        <begin position="628"/>
        <end position="766"/>
    </location>
</feature>
<feature type="compositionally biased region" description="Low complexity" evidence="2">
    <location>
        <begin position="84"/>
        <end position="104"/>
    </location>
</feature>